<dbReference type="Proteomes" id="UP000238220">
    <property type="component" value="Unassembled WGS sequence"/>
</dbReference>
<feature type="transmembrane region" description="Helical" evidence="1">
    <location>
        <begin position="125"/>
        <end position="142"/>
    </location>
</feature>
<reference evidence="3 4" key="1">
    <citation type="submission" date="2018-02" db="EMBL/GenBank/DDBJ databases">
        <title>Genome sequencing of Solimonas sp. HR-BB.</title>
        <authorList>
            <person name="Lee Y."/>
            <person name="Jeon C.O."/>
        </authorList>
    </citation>
    <scope>NUCLEOTIDE SEQUENCE [LARGE SCALE GENOMIC DNA]</scope>
    <source>
        <strain evidence="3 4">HR-BB</strain>
    </source>
</reference>
<organism evidence="3 4">
    <name type="scientific">Solimonas fluminis</name>
    <dbReference type="NCBI Taxonomy" id="2086571"/>
    <lineage>
        <taxon>Bacteria</taxon>
        <taxon>Pseudomonadati</taxon>
        <taxon>Pseudomonadota</taxon>
        <taxon>Gammaproteobacteria</taxon>
        <taxon>Nevskiales</taxon>
        <taxon>Nevskiaceae</taxon>
        <taxon>Solimonas</taxon>
    </lineage>
</organism>
<name>A0A2S5TDZ5_9GAMM</name>
<proteinExistence type="predicted"/>
<evidence type="ECO:0000313" key="3">
    <source>
        <dbReference type="EMBL" id="PPE73211.1"/>
    </source>
</evidence>
<dbReference type="RefSeq" id="WP_104231250.1">
    <property type="nucleotide sequence ID" value="NZ_PSNW01000008.1"/>
</dbReference>
<keyword evidence="1" id="KW-0472">Membrane</keyword>
<dbReference type="EMBL" id="PSNW01000023">
    <property type="protein sequence ID" value="PPE71809.1"/>
    <property type="molecule type" value="Genomic_DNA"/>
</dbReference>
<protein>
    <submittedName>
        <fullName evidence="3">Uncharacterized protein</fullName>
    </submittedName>
</protein>
<accession>A0A2S5TDZ5</accession>
<dbReference type="EMBL" id="PSNW01000008">
    <property type="protein sequence ID" value="PPE73211.1"/>
    <property type="molecule type" value="Genomic_DNA"/>
</dbReference>
<dbReference type="AlphaFoldDB" id="A0A2S5TDZ5"/>
<sequence>MGLFGGGNKQSQSTDVQDLSAGANVGGDAAAAVTSTTVAIGSSGSKSPINNGTFNFTDAGAVNRSFDFADSNQEKTFGFLKEALGSAVGALNTSRDSIRDASTQSINAIAKAAETPEEKEGNRNLYVLAGVLILVGTIFYFQSKGKA</sequence>
<keyword evidence="4" id="KW-1185">Reference proteome</keyword>
<keyword evidence="1" id="KW-1133">Transmembrane helix</keyword>
<keyword evidence="1" id="KW-0812">Transmembrane</keyword>
<comment type="caution">
    <text evidence="3">The sequence shown here is derived from an EMBL/GenBank/DDBJ whole genome shotgun (WGS) entry which is preliminary data.</text>
</comment>
<gene>
    <name evidence="3" type="ORF">C3942_15455</name>
    <name evidence="2" type="ORF">C3942_21680</name>
</gene>
<evidence type="ECO:0000256" key="1">
    <source>
        <dbReference type="SAM" id="Phobius"/>
    </source>
</evidence>
<evidence type="ECO:0000313" key="2">
    <source>
        <dbReference type="EMBL" id="PPE71809.1"/>
    </source>
</evidence>
<evidence type="ECO:0000313" key="4">
    <source>
        <dbReference type="Proteomes" id="UP000238220"/>
    </source>
</evidence>